<dbReference type="RefSeq" id="WP_011813258.1">
    <property type="nucleotide sequence ID" value="NC_008789.1"/>
</dbReference>
<evidence type="ECO:0000313" key="3">
    <source>
        <dbReference type="Proteomes" id="UP000000647"/>
    </source>
</evidence>
<dbReference type="Pfam" id="PF03480">
    <property type="entry name" value="DctP"/>
    <property type="match status" value="1"/>
</dbReference>
<proteinExistence type="predicted"/>
<reference evidence="2 3" key="2">
    <citation type="journal article" date="2013" name="Stand. Genomic Sci.">
        <title>Complete genome sequence of Halorhodospira halophila SL1.</title>
        <authorList>
            <person name="Challacombe J.F."/>
            <person name="Majid S."/>
            <person name="Deole R."/>
            <person name="Brettin T.S."/>
            <person name="Bruce D."/>
            <person name="Delano S.F."/>
            <person name="Detter J.C."/>
            <person name="Gleasner C.D."/>
            <person name="Han C.S."/>
            <person name="Misra M."/>
            <person name="Reitenga K.G."/>
            <person name="Mikhailova N."/>
            <person name="Woyke T."/>
            <person name="Pitluck S."/>
            <person name="Nolan M."/>
            <person name="Land M.L."/>
            <person name="Saunders E."/>
            <person name="Tapia R."/>
            <person name="Lapidus A."/>
            <person name="Ivanova N."/>
            <person name="Hoff W.D."/>
        </authorList>
    </citation>
    <scope>NUCLEOTIDE SEQUENCE [LARGE SCALE GENOMIC DNA]</scope>
    <source>
        <strain evidence="3">DSM 244 / SL1</strain>
    </source>
</reference>
<dbReference type="PANTHER" id="PTHR33376:SF5">
    <property type="entry name" value="EXTRACYTOPLASMIC SOLUTE RECEPTOR PROTEIN"/>
    <property type="match status" value="1"/>
</dbReference>
<dbReference type="GO" id="GO:0055085">
    <property type="term" value="P:transmembrane transport"/>
    <property type="evidence" value="ECO:0007669"/>
    <property type="project" value="InterPro"/>
</dbReference>
<dbReference type="STRING" id="349124.Hhal_0447"/>
<dbReference type="PANTHER" id="PTHR33376">
    <property type="match status" value="1"/>
</dbReference>
<dbReference type="Gene3D" id="3.40.190.170">
    <property type="entry name" value="Bacterial extracellular solute-binding protein, family 7"/>
    <property type="match status" value="1"/>
</dbReference>
<dbReference type="Proteomes" id="UP000000647">
    <property type="component" value="Chromosome"/>
</dbReference>
<dbReference type="PROSITE" id="PS51257">
    <property type="entry name" value="PROKAR_LIPOPROTEIN"/>
    <property type="match status" value="1"/>
</dbReference>
<evidence type="ECO:0000313" key="2">
    <source>
        <dbReference type="EMBL" id="ABM61235.1"/>
    </source>
</evidence>
<dbReference type="AlphaFoldDB" id="A1WU73"/>
<gene>
    <name evidence="2" type="ordered locus">Hhal_0447</name>
</gene>
<protein>
    <submittedName>
        <fullName evidence="2">TRAP dicarboxylate transporter-DctP subunit</fullName>
    </submittedName>
</protein>
<dbReference type="HOGENOM" id="CLU_036176_1_0_6"/>
<dbReference type="InterPro" id="IPR018389">
    <property type="entry name" value="DctP_fam"/>
</dbReference>
<dbReference type="EMBL" id="CP000544">
    <property type="protein sequence ID" value="ABM61235.1"/>
    <property type="molecule type" value="Genomic_DNA"/>
</dbReference>
<keyword evidence="1" id="KW-0732">Signal</keyword>
<evidence type="ECO:0000256" key="1">
    <source>
        <dbReference type="ARBA" id="ARBA00022729"/>
    </source>
</evidence>
<organism evidence="2 3">
    <name type="scientific">Halorhodospira halophila (strain DSM 244 / SL1)</name>
    <name type="common">Ectothiorhodospira halophila (strain DSM 244 / SL1)</name>
    <dbReference type="NCBI Taxonomy" id="349124"/>
    <lineage>
        <taxon>Bacteria</taxon>
        <taxon>Pseudomonadati</taxon>
        <taxon>Pseudomonadota</taxon>
        <taxon>Gammaproteobacteria</taxon>
        <taxon>Chromatiales</taxon>
        <taxon>Ectothiorhodospiraceae</taxon>
        <taxon>Halorhodospira</taxon>
    </lineage>
</organism>
<reference evidence="3" key="1">
    <citation type="submission" date="2006-12" db="EMBL/GenBank/DDBJ databases">
        <title>Complete sequence of Halorhodospira halophila SL1.</title>
        <authorList>
            <consortium name="US DOE Joint Genome Institute"/>
            <person name="Copeland A."/>
            <person name="Lucas S."/>
            <person name="Lapidus A."/>
            <person name="Barry K."/>
            <person name="Detter J.C."/>
            <person name="Glavina del Rio T."/>
            <person name="Hammon N."/>
            <person name="Israni S."/>
            <person name="Dalin E."/>
            <person name="Tice H."/>
            <person name="Pitluck S."/>
            <person name="Saunders E."/>
            <person name="Brettin T."/>
            <person name="Bruce D."/>
            <person name="Han C."/>
            <person name="Tapia R."/>
            <person name="Schmutz J."/>
            <person name="Larimer F."/>
            <person name="Land M."/>
            <person name="Hauser L."/>
            <person name="Kyrpides N."/>
            <person name="Mikhailova N."/>
            <person name="Hoff W."/>
            <person name="Richardson P."/>
        </authorList>
    </citation>
    <scope>NUCLEOTIDE SEQUENCE [LARGE SCALE GENOMIC DNA]</scope>
    <source>
        <strain evidence="3">DSM 244 / SL1</strain>
    </source>
</reference>
<sequence length="341" mass="37868">MRRLLMAIVAAAGVGVGCGEDPPEQWRIALEEKAGGVQYEYATRFAEEVEERTDGAVEVSIYPYGAIGDTEAVHQQVRRNAVHFAFGSGDLAGAVPESQVFGLHFIYSDDAYVNARALNDPELLQSKALQGAYQDARLRPLALVPAGWQVWAAQGPLDEPADFRDLRLGVADSPVLRESYRAYGARAEHVEYGELHQALVEGRVDATAQPIYIHEALGVYEHARYWTLPRAAPHVSAFLVSEIFYQRLPRGRREMLREIGEDLVDWAHDMQQALNDERLEQIQQSEDIALEELDAAQREAFADPARPLRAVYTARGGPDAERILARLLDALERAEDEHGGG</sequence>
<accession>A1WU73</accession>
<dbReference type="InterPro" id="IPR038404">
    <property type="entry name" value="TRAP_DctP_sf"/>
</dbReference>
<dbReference type="KEGG" id="hha:Hhal_0447"/>
<dbReference type="NCBIfam" id="NF037995">
    <property type="entry name" value="TRAP_S1"/>
    <property type="match status" value="1"/>
</dbReference>
<dbReference type="OrthoDB" id="5670809at2"/>
<dbReference type="eggNOG" id="COG1638">
    <property type="taxonomic scope" value="Bacteria"/>
</dbReference>
<keyword evidence="3" id="KW-1185">Reference proteome</keyword>
<name>A1WU73_HALHL</name>